<feature type="compositionally biased region" description="Basic residues" evidence="7">
    <location>
        <begin position="78"/>
        <end position="89"/>
    </location>
</feature>
<dbReference type="SUPFAM" id="SSF57667">
    <property type="entry name" value="beta-beta-alpha zinc fingers"/>
    <property type="match status" value="1"/>
</dbReference>
<dbReference type="Proteomes" id="UP000283210">
    <property type="component" value="Chromosome 8"/>
</dbReference>
<evidence type="ECO:0000256" key="6">
    <source>
        <dbReference type="ARBA" id="ARBA00023242"/>
    </source>
</evidence>
<dbReference type="GO" id="GO:0005634">
    <property type="term" value="C:nucleus"/>
    <property type="evidence" value="ECO:0007669"/>
    <property type="project" value="UniProtKB-SubCell"/>
</dbReference>
<evidence type="ECO:0000256" key="1">
    <source>
        <dbReference type="ARBA" id="ARBA00004123"/>
    </source>
</evidence>
<dbReference type="Gene3D" id="3.30.160.60">
    <property type="entry name" value="Classic Zinc Finger"/>
    <property type="match status" value="1"/>
</dbReference>
<proteinExistence type="predicted"/>
<keyword evidence="2" id="KW-0479">Metal-binding</keyword>
<dbReference type="GO" id="GO:0008270">
    <property type="term" value="F:zinc ion binding"/>
    <property type="evidence" value="ECO:0007669"/>
    <property type="project" value="UniProtKB-KW"/>
</dbReference>
<dbReference type="Pfam" id="PF12874">
    <property type="entry name" value="zf-met"/>
    <property type="match status" value="1"/>
</dbReference>
<evidence type="ECO:0000313" key="10">
    <source>
        <dbReference type="Proteomes" id="UP000283210"/>
    </source>
</evidence>
<evidence type="ECO:0000313" key="9">
    <source>
        <dbReference type="EMBL" id="RVE69788.1"/>
    </source>
</evidence>
<feature type="region of interest" description="Disordered" evidence="7">
    <location>
        <begin position="1"/>
        <end position="51"/>
    </location>
</feature>
<dbReference type="PANTHER" id="PTHR46144:SF6">
    <property type="entry name" value="C2H2-TYPE DOMAIN-CONTAINING PROTEIN"/>
    <property type="match status" value="1"/>
</dbReference>
<dbReference type="GO" id="GO:0003676">
    <property type="term" value="F:nucleic acid binding"/>
    <property type="evidence" value="ECO:0007669"/>
    <property type="project" value="InterPro"/>
</dbReference>
<keyword evidence="3" id="KW-0677">Repeat</keyword>
<dbReference type="SMART" id="SM00451">
    <property type="entry name" value="ZnF_U1"/>
    <property type="match status" value="1"/>
</dbReference>
<dbReference type="InterPro" id="IPR003604">
    <property type="entry name" value="Matrin/U1-like-C_Znf_C2H2"/>
</dbReference>
<reference evidence="9 10" key="2">
    <citation type="submission" date="2019-01" db="EMBL/GenBank/DDBJ databases">
        <title>A chromosome length genome reference of the Java medaka (oryzias javanicus).</title>
        <authorList>
            <person name="Herpin A."/>
            <person name="Takehana Y."/>
            <person name="Naruse K."/>
            <person name="Ansai S."/>
            <person name="Kawaguchi M."/>
        </authorList>
    </citation>
    <scope>NUCLEOTIDE SEQUENCE [LARGE SCALE GENOMIC DNA]</scope>
    <source>
        <strain evidence="9">RS831</strain>
        <tissue evidence="9">Whole body</tissue>
    </source>
</reference>
<comment type="subcellular location">
    <subcellularLocation>
        <location evidence="1">Nucleus</location>
    </subcellularLocation>
</comment>
<evidence type="ECO:0000256" key="4">
    <source>
        <dbReference type="ARBA" id="ARBA00022771"/>
    </source>
</evidence>
<evidence type="ECO:0000256" key="7">
    <source>
        <dbReference type="SAM" id="MobiDB-lite"/>
    </source>
</evidence>
<dbReference type="InterPro" id="IPR036236">
    <property type="entry name" value="Znf_C2H2_sf"/>
</dbReference>
<evidence type="ECO:0000256" key="3">
    <source>
        <dbReference type="ARBA" id="ARBA00022737"/>
    </source>
</evidence>
<feature type="compositionally biased region" description="Basic and acidic residues" evidence="7">
    <location>
        <begin position="11"/>
        <end position="22"/>
    </location>
</feature>
<keyword evidence="4" id="KW-0863">Zinc-finger</keyword>
<dbReference type="InterPro" id="IPR013087">
    <property type="entry name" value="Znf_C2H2_type"/>
</dbReference>
<dbReference type="InterPro" id="IPR051868">
    <property type="entry name" value="ZN346_ZMAT4"/>
</dbReference>
<name>A0A3S2MLX7_ORYJA</name>
<evidence type="ECO:0000256" key="5">
    <source>
        <dbReference type="ARBA" id="ARBA00022833"/>
    </source>
</evidence>
<keyword evidence="5" id="KW-0862">Zinc</keyword>
<evidence type="ECO:0000259" key="8">
    <source>
        <dbReference type="SMART" id="SM00451"/>
    </source>
</evidence>
<feature type="domain" description="U1-type" evidence="8">
    <location>
        <begin position="54"/>
        <end position="88"/>
    </location>
</feature>
<gene>
    <name evidence="9" type="ORF">OJAV_G00081340</name>
</gene>
<accession>A0A3S2MLX7</accession>
<dbReference type="PANTHER" id="PTHR46144">
    <property type="entry name" value="ZINC FINGER PROTEIN 385B-LIKE"/>
    <property type="match status" value="1"/>
</dbReference>
<dbReference type="EMBL" id="CM012444">
    <property type="protein sequence ID" value="RVE69788.1"/>
    <property type="molecule type" value="Genomic_DNA"/>
</dbReference>
<organism evidence="9 10">
    <name type="scientific">Oryzias javanicus</name>
    <name type="common">Javanese ricefish</name>
    <name type="synonym">Aplocheilus javanicus</name>
    <dbReference type="NCBI Taxonomy" id="123683"/>
    <lineage>
        <taxon>Eukaryota</taxon>
        <taxon>Metazoa</taxon>
        <taxon>Chordata</taxon>
        <taxon>Craniata</taxon>
        <taxon>Vertebrata</taxon>
        <taxon>Euteleostomi</taxon>
        <taxon>Actinopterygii</taxon>
        <taxon>Neopterygii</taxon>
        <taxon>Teleostei</taxon>
        <taxon>Neoteleostei</taxon>
        <taxon>Acanthomorphata</taxon>
        <taxon>Ovalentaria</taxon>
        <taxon>Atherinomorphae</taxon>
        <taxon>Beloniformes</taxon>
        <taxon>Adrianichthyidae</taxon>
        <taxon>Oryziinae</taxon>
        <taxon>Oryzias</taxon>
    </lineage>
</organism>
<reference evidence="9 10" key="1">
    <citation type="submission" date="2018-11" db="EMBL/GenBank/DDBJ databases">
        <authorList>
            <person name="Lopez-Roques C."/>
            <person name="Donnadieu C."/>
            <person name="Bouchez O."/>
            <person name="Klopp C."/>
            <person name="Cabau C."/>
            <person name="Zahm M."/>
        </authorList>
    </citation>
    <scope>NUCLEOTIDE SEQUENCE [LARGE SCALE GENOMIC DNA]</scope>
    <source>
        <strain evidence="9">RS831</strain>
        <tissue evidence="9">Whole body</tissue>
    </source>
</reference>
<feature type="region of interest" description="Disordered" evidence="7">
    <location>
        <begin position="75"/>
        <end position="107"/>
    </location>
</feature>
<keyword evidence="10" id="KW-1185">Reference proteome</keyword>
<evidence type="ECO:0000256" key="2">
    <source>
        <dbReference type="ARBA" id="ARBA00022723"/>
    </source>
</evidence>
<protein>
    <recommendedName>
        <fullName evidence="8">U1-type domain-containing protein</fullName>
    </recommendedName>
</protein>
<keyword evidence="6" id="KW-0539">Nucleus</keyword>
<dbReference type="OrthoDB" id="434647at2759"/>
<dbReference type="AlphaFoldDB" id="A0A3S2MLX7"/>
<sequence length="107" mass="11832">MKHPFSPTSRPDADRSGEHMDSDAEDPGAVVEQQSPGGALHSSLFKPKRERKQRTYTLCEVCNIQLNSAAQAQVHYSGKSHQKRLKKISNGKMPTSTGRAPRGCWDV</sequence>